<keyword evidence="2" id="KW-1185">Reference proteome</keyword>
<evidence type="ECO:0000313" key="2">
    <source>
        <dbReference type="Proteomes" id="UP001489004"/>
    </source>
</evidence>
<proteinExistence type="predicted"/>
<evidence type="ECO:0000313" key="1">
    <source>
        <dbReference type="EMBL" id="KAK9815208.1"/>
    </source>
</evidence>
<protein>
    <submittedName>
        <fullName evidence="1">Uncharacterized protein</fullName>
    </submittedName>
</protein>
<dbReference type="AlphaFoldDB" id="A0AAW1PZ51"/>
<dbReference type="EMBL" id="JALJOR010000006">
    <property type="protein sequence ID" value="KAK9815208.1"/>
    <property type="molecule type" value="Genomic_DNA"/>
</dbReference>
<name>A0AAW1PZ51_9CHLO</name>
<gene>
    <name evidence="1" type="ORF">WJX72_000006</name>
</gene>
<comment type="caution">
    <text evidence="1">The sequence shown here is derived from an EMBL/GenBank/DDBJ whole genome shotgun (WGS) entry which is preliminary data.</text>
</comment>
<organism evidence="1 2">
    <name type="scientific">[Myrmecia] bisecta</name>
    <dbReference type="NCBI Taxonomy" id="41462"/>
    <lineage>
        <taxon>Eukaryota</taxon>
        <taxon>Viridiplantae</taxon>
        <taxon>Chlorophyta</taxon>
        <taxon>core chlorophytes</taxon>
        <taxon>Trebouxiophyceae</taxon>
        <taxon>Trebouxiales</taxon>
        <taxon>Trebouxiaceae</taxon>
        <taxon>Myrmecia</taxon>
    </lineage>
</organism>
<dbReference type="Proteomes" id="UP001489004">
    <property type="component" value="Unassembled WGS sequence"/>
</dbReference>
<accession>A0AAW1PZ51</accession>
<reference evidence="1 2" key="1">
    <citation type="journal article" date="2024" name="Nat. Commun.">
        <title>Phylogenomics reveals the evolutionary origins of lichenization in chlorophyte algae.</title>
        <authorList>
            <person name="Puginier C."/>
            <person name="Libourel C."/>
            <person name="Otte J."/>
            <person name="Skaloud P."/>
            <person name="Haon M."/>
            <person name="Grisel S."/>
            <person name="Petersen M."/>
            <person name="Berrin J.G."/>
            <person name="Delaux P.M."/>
            <person name="Dal Grande F."/>
            <person name="Keller J."/>
        </authorList>
    </citation>
    <scope>NUCLEOTIDE SEQUENCE [LARGE SCALE GENOMIC DNA]</scope>
    <source>
        <strain evidence="1 2">SAG 2043</strain>
    </source>
</reference>
<sequence length="175" mass="19829">MNHNPEVLDSACSASSEPDALKRELGELETGLHLTELHRAFHLQSQIIILQAEEICRLQQRLQCTAESRIRPAQGNAALRACFTGQVLGHEQRVQEAVCAHLQAEHRVALQITSAHEHHQVVILVYRMKSRLVVEDILQLFTTHKAFMSPRPDTTHEGHRFHKILGHIDSCHRPA</sequence>